<proteinExistence type="predicted"/>
<reference evidence="2 3" key="1">
    <citation type="submission" date="2014-07" db="EMBL/GenBank/DDBJ databases">
        <authorList>
            <person name="Urmite Genomes Urmite Genomes"/>
        </authorList>
    </citation>
    <scope>NUCLEOTIDE SEQUENCE [LARGE SCALE GENOMIC DNA]</scope>
    <source>
        <strain evidence="2 3">13MG44_air</strain>
    </source>
</reference>
<dbReference type="RefSeq" id="WP_052108803.1">
    <property type="nucleotide sequence ID" value="NZ_CCSE01000001.1"/>
</dbReference>
<dbReference type="SUPFAM" id="SSF52540">
    <property type="entry name" value="P-loop containing nucleoside triphosphate hydrolases"/>
    <property type="match status" value="1"/>
</dbReference>
<keyword evidence="3" id="KW-1185">Reference proteome</keyword>
<dbReference type="InterPro" id="IPR028350">
    <property type="entry name" value="DNAC/IstB-like"/>
</dbReference>
<dbReference type="GO" id="GO:0005524">
    <property type="term" value="F:ATP binding"/>
    <property type="evidence" value="ECO:0007669"/>
    <property type="project" value="InterPro"/>
</dbReference>
<dbReference type="AlphaFoldDB" id="A0A078M2N1"/>
<dbReference type="Gene3D" id="3.40.50.300">
    <property type="entry name" value="P-loop containing nucleotide triphosphate hydrolases"/>
    <property type="match status" value="1"/>
</dbReference>
<dbReference type="HOGENOM" id="CLU_062999_7_0_9"/>
<dbReference type="Proteomes" id="UP000044136">
    <property type="component" value="Unassembled WGS sequence"/>
</dbReference>
<dbReference type="CDD" id="cd00009">
    <property type="entry name" value="AAA"/>
    <property type="match status" value="1"/>
</dbReference>
<dbReference type="eggNOG" id="COG1484">
    <property type="taxonomic scope" value="Bacteria"/>
</dbReference>
<dbReference type="InterPro" id="IPR002611">
    <property type="entry name" value="IstB_ATP-bd"/>
</dbReference>
<evidence type="ECO:0000313" key="2">
    <source>
        <dbReference type="EMBL" id="CEA00445.1"/>
    </source>
</evidence>
<dbReference type="Pfam" id="PF01695">
    <property type="entry name" value="IstB_IS21"/>
    <property type="match status" value="1"/>
</dbReference>
<protein>
    <submittedName>
        <fullName evidence="2">Chromosomal replication initiator protein DnaA</fullName>
    </submittedName>
</protein>
<evidence type="ECO:0000313" key="3">
    <source>
        <dbReference type="Proteomes" id="UP000044136"/>
    </source>
</evidence>
<sequence length="253" mass="29239">MSNNQQRLQMIISQLREMRLTTMADQLHSLYLSEQNHAMTPLDYLEVIVNEEYQIRQDNRIERYRKQATLSHKEAKISDIRYESRRGLRKESIEQLSTNHYIQHHRNVIVQGATGTGKSYLANALVNHAIESGFTGKYYRMTELLNDIDLAEFHGTLDKLLKKLMKVDVLVIDDFLLTSTKEQEQKYLMEVFELRSREKSLILCSQMSAAEWHKKLGGGAIADAILDRACSKSYKLILSGESLRQFDGIDTPI</sequence>
<dbReference type="PANTHER" id="PTHR30050">
    <property type="entry name" value="CHROMOSOMAL REPLICATION INITIATOR PROTEIN DNAA"/>
    <property type="match status" value="1"/>
</dbReference>
<dbReference type="STRING" id="1461582.BN1048_00962"/>
<evidence type="ECO:0000259" key="1">
    <source>
        <dbReference type="Pfam" id="PF01695"/>
    </source>
</evidence>
<dbReference type="PIRSF" id="PIRSF003073">
    <property type="entry name" value="DNAC_TnpB_IstB"/>
    <property type="match status" value="1"/>
</dbReference>
<gene>
    <name evidence="2" type="primary">dnaA_1</name>
    <name evidence="2" type="ORF">BN1048_00962</name>
</gene>
<organism evidence="2 3">
    <name type="scientific">Jeotgalicoccus saudimassiliensis</name>
    <dbReference type="NCBI Taxonomy" id="1461582"/>
    <lineage>
        <taxon>Bacteria</taxon>
        <taxon>Bacillati</taxon>
        <taxon>Bacillota</taxon>
        <taxon>Bacilli</taxon>
        <taxon>Bacillales</taxon>
        <taxon>Staphylococcaceae</taxon>
        <taxon>Jeotgalicoccus</taxon>
    </lineage>
</organism>
<dbReference type="InterPro" id="IPR027417">
    <property type="entry name" value="P-loop_NTPase"/>
</dbReference>
<dbReference type="PANTHER" id="PTHR30050:SF4">
    <property type="entry name" value="ATP-BINDING PROTEIN RV3427C IN INSERTION SEQUENCE-RELATED"/>
    <property type="match status" value="1"/>
</dbReference>
<dbReference type="GO" id="GO:0006260">
    <property type="term" value="P:DNA replication"/>
    <property type="evidence" value="ECO:0007669"/>
    <property type="project" value="TreeGrafter"/>
</dbReference>
<accession>A0A078M2N1</accession>
<feature type="domain" description="IstB-like ATP-binding" evidence="1">
    <location>
        <begin position="14"/>
        <end position="245"/>
    </location>
</feature>
<dbReference type="OrthoDB" id="2052561at2"/>
<name>A0A078M2N1_9STAP</name>
<dbReference type="EMBL" id="CCSE01000001">
    <property type="protein sequence ID" value="CEA00445.1"/>
    <property type="molecule type" value="Genomic_DNA"/>
</dbReference>